<dbReference type="Proteomes" id="UP000001542">
    <property type="component" value="Unassembled WGS sequence"/>
</dbReference>
<feature type="region of interest" description="Disordered" evidence="1">
    <location>
        <begin position="536"/>
        <end position="584"/>
    </location>
</feature>
<dbReference type="VEuPathDB" id="TrichDB:TVAGG3_0147830"/>
<feature type="compositionally biased region" description="Polar residues" evidence="1">
    <location>
        <begin position="160"/>
        <end position="173"/>
    </location>
</feature>
<feature type="region of interest" description="Disordered" evidence="1">
    <location>
        <begin position="1"/>
        <end position="108"/>
    </location>
</feature>
<accession>A2FC74</accession>
<reference evidence="2" key="2">
    <citation type="journal article" date="2007" name="Science">
        <title>Draft genome sequence of the sexually transmitted pathogen Trichomonas vaginalis.</title>
        <authorList>
            <person name="Carlton J.M."/>
            <person name="Hirt R.P."/>
            <person name="Silva J.C."/>
            <person name="Delcher A.L."/>
            <person name="Schatz M."/>
            <person name="Zhao Q."/>
            <person name="Wortman J.R."/>
            <person name="Bidwell S.L."/>
            <person name="Alsmark U.C.M."/>
            <person name="Besteiro S."/>
            <person name="Sicheritz-Ponten T."/>
            <person name="Noel C.J."/>
            <person name="Dacks J.B."/>
            <person name="Foster P.G."/>
            <person name="Simillion C."/>
            <person name="Van de Peer Y."/>
            <person name="Miranda-Saavedra D."/>
            <person name="Barton G.J."/>
            <person name="Westrop G.D."/>
            <person name="Mueller S."/>
            <person name="Dessi D."/>
            <person name="Fiori P.L."/>
            <person name="Ren Q."/>
            <person name="Paulsen I."/>
            <person name="Zhang H."/>
            <person name="Bastida-Corcuera F.D."/>
            <person name="Simoes-Barbosa A."/>
            <person name="Brown M.T."/>
            <person name="Hayes R.D."/>
            <person name="Mukherjee M."/>
            <person name="Okumura C.Y."/>
            <person name="Schneider R."/>
            <person name="Smith A.J."/>
            <person name="Vanacova S."/>
            <person name="Villalvazo M."/>
            <person name="Haas B.J."/>
            <person name="Pertea M."/>
            <person name="Feldblyum T.V."/>
            <person name="Utterback T.R."/>
            <person name="Shu C.L."/>
            <person name="Osoegawa K."/>
            <person name="de Jong P.J."/>
            <person name="Hrdy I."/>
            <person name="Horvathova L."/>
            <person name="Zubacova Z."/>
            <person name="Dolezal P."/>
            <person name="Malik S.B."/>
            <person name="Logsdon J.M. Jr."/>
            <person name="Henze K."/>
            <person name="Gupta A."/>
            <person name="Wang C.C."/>
            <person name="Dunne R.L."/>
            <person name="Upcroft J.A."/>
            <person name="Upcroft P."/>
            <person name="White O."/>
            <person name="Salzberg S.L."/>
            <person name="Tang P."/>
            <person name="Chiu C.-H."/>
            <person name="Lee Y.-S."/>
            <person name="Embley T.M."/>
            <person name="Coombs G.H."/>
            <person name="Mottram J.C."/>
            <person name="Tachezy J."/>
            <person name="Fraser-Liggett C.M."/>
            <person name="Johnson P.J."/>
        </authorList>
    </citation>
    <scope>NUCLEOTIDE SEQUENCE [LARGE SCALE GENOMIC DNA]</scope>
    <source>
        <strain evidence="2">G3</strain>
    </source>
</reference>
<feature type="region of interest" description="Disordered" evidence="1">
    <location>
        <begin position="145"/>
        <end position="173"/>
    </location>
</feature>
<evidence type="ECO:0000313" key="2">
    <source>
        <dbReference type="EMBL" id="EAX97487.1"/>
    </source>
</evidence>
<evidence type="ECO:0000256" key="1">
    <source>
        <dbReference type="SAM" id="MobiDB-lite"/>
    </source>
</evidence>
<evidence type="ECO:0000313" key="3">
    <source>
        <dbReference type="Proteomes" id="UP000001542"/>
    </source>
</evidence>
<feature type="compositionally biased region" description="Basic and acidic residues" evidence="1">
    <location>
        <begin position="36"/>
        <end position="51"/>
    </location>
</feature>
<feature type="compositionally biased region" description="Low complexity" evidence="1">
    <location>
        <begin position="64"/>
        <end position="81"/>
    </location>
</feature>
<sequence length="584" mass="66664">MSGSPKKSLFGDVGDRGPQPIDDNRLATNSIFQSPKMEKNKPKRYVYDNDKYTIAMQNQRYMGSQRSTSSNRSKLSNSSTKESQFPKLSKNNSNKTKENHRNDALPPIYAINKLIPDDKPTETDFEPIKPATQSDIDAFLLPSGFQVEGNTPAMSPKPFPSSSAESEFTSQQISSIENEFNSNKQKTMGIKFPITVPSDKEKASEDQDLEKDLNNEDAEIEEPQQEEHEIYEERILSTAEVQTPESFSRKSPPIETKTPYNEDIQNILAEEEEEISIMPPRLQEIVNDQKGSLAYLALNGASLLGYKITKIKKAIKDLKLILNKCIEKGFVSESIYVDNTIKRASSELKFVQDSQDKTKETIYKLEDQLFMNQTEMKQKEFFFESSKAKLTADRDLAQRELLIHLEEELEALDQEWFSQSKADQFARPSAKLQKLRKEALNLLQMKRFEEASSLSVDIDQLVEKETVAAMLKLKSNYEAAKMKVQKKFLQDSAAIDEMYERKVQMIAQKKKKIDNVLTRRADKINNKKQVLELKQKETQRRKKVPASAPLSPIKTAHTVTAADIKPPGAALQMRPITKMRRKRE</sequence>
<organism evidence="2 3">
    <name type="scientific">Trichomonas vaginalis (strain ATCC PRA-98 / G3)</name>
    <dbReference type="NCBI Taxonomy" id="412133"/>
    <lineage>
        <taxon>Eukaryota</taxon>
        <taxon>Metamonada</taxon>
        <taxon>Parabasalia</taxon>
        <taxon>Trichomonadida</taxon>
        <taxon>Trichomonadidae</taxon>
        <taxon>Trichomonas</taxon>
    </lineage>
</organism>
<dbReference type="KEGG" id="tva:4755272"/>
<protein>
    <submittedName>
        <fullName evidence="2">Uncharacterized protein</fullName>
    </submittedName>
</protein>
<dbReference type="InParanoid" id="A2FC74"/>
<dbReference type="OrthoDB" id="10690529at2759"/>
<gene>
    <name evidence="2" type="ORF">TVAG_335470</name>
</gene>
<name>A2FC74_TRIV3</name>
<dbReference type="SMR" id="A2FC74"/>
<reference evidence="2" key="1">
    <citation type="submission" date="2006-10" db="EMBL/GenBank/DDBJ databases">
        <authorList>
            <person name="Amadeo P."/>
            <person name="Zhao Q."/>
            <person name="Wortman J."/>
            <person name="Fraser-Liggett C."/>
            <person name="Carlton J."/>
        </authorList>
    </citation>
    <scope>NUCLEOTIDE SEQUENCE</scope>
    <source>
        <strain evidence="2">G3</strain>
    </source>
</reference>
<dbReference type="EMBL" id="DS113713">
    <property type="protein sequence ID" value="EAX97487.1"/>
    <property type="molecule type" value="Genomic_DNA"/>
</dbReference>
<proteinExistence type="predicted"/>
<dbReference type="AlphaFoldDB" id="A2FC74"/>
<dbReference type="VEuPathDB" id="TrichDB:TVAG_335470"/>
<keyword evidence="3" id="KW-1185">Reference proteome</keyword>
<dbReference type="RefSeq" id="XP_001310417.1">
    <property type="nucleotide sequence ID" value="XM_001310416.1"/>
</dbReference>